<feature type="transmembrane region" description="Helical" evidence="7">
    <location>
        <begin position="13"/>
        <end position="34"/>
    </location>
</feature>
<evidence type="ECO:0000256" key="3">
    <source>
        <dbReference type="ARBA" id="ARBA00022989"/>
    </source>
</evidence>
<organism evidence="9 10">
    <name type="scientific">Akanthomyces muscarius</name>
    <name type="common">Entomopathogenic fungus</name>
    <name type="synonym">Lecanicillium muscarium</name>
    <dbReference type="NCBI Taxonomy" id="2231603"/>
    <lineage>
        <taxon>Eukaryota</taxon>
        <taxon>Fungi</taxon>
        <taxon>Dikarya</taxon>
        <taxon>Ascomycota</taxon>
        <taxon>Pezizomycotina</taxon>
        <taxon>Sordariomycetes</taxon>
        <taxon>Hypocreomycetidae</taxon>
        <taxon>Hypocreales</taxon>
        <taxon>Cordycipitaceae</taxon>
        <taxon>Akanthomyces</taxon>
    </lineage>
</organism>
<comment type="caution">
    <text evidence="9">The sequence shown here is derived from an EMBL/GenBank/DDBJ whole genome shotgun (WGS) entry which is preliminary data.</text>
</comment>
<dbReference type="PANTHER" id="PTHR33048:SF96">
    <property type="entry name" value="INTEGRAL MEMBRANE PROTEIN"/>
    <property type="match status" value="1"/>
</dbReference>
<evidence type="ECO:0000256" key="1">
    <source>
        <dbReference type="ARBA" id="ARBA00004141"/>
    </source>
</evidence>
<dbReference type="EMBL" id="JAJHUN010000008">
    <property type="protein sequence ID" value="KAJ4154185.1"/>
    <property type="molecule type" value="Genomic_DNA"/>
</dbReference>
<name>A0A9W8QEL5_AKAMU</name>
<feature type="transmembrane region" description="Helical" evidence="7">
    <location>
        <begin position="123"/>
        <end position="145"/>
    </location>
</feature>
<dbReference type="RefSeq" id="XP_056054843.1">
    <property type="nucleotide sequence ID" value="XM_056197833.1"/>
</dbReference>
<comment type="similarity">
    <text evidence="5">Belongs to the SAT4 family.</text>
</comment>
<dbReference type="GO" id="GO:0016020">
    <property type="term" value="C:membrane"/>
    <property type="evidence" value="ECO:0007669"/>
    <property type="project" value="UniProtKB-SubCell"/>
</dbReference>
<evidence type="ECO:0000259" key="8">
    <source>
        <dbReference type="Pfam" id="PF20684"/>
    </source>
</evidence>
<keyword evidence="10" id="KW-1185">Reference proteome</keyword>
<evidence type="ECO:0000313" key="10">
    <source>
        <dbReference type="Proteomes" id="UP001144673"/>
    </source>
</evidence>
<feature type="compositionally biased region" description="Polar residues" evidence="6">
    <location>
        <begin position="287"/>
        <end position="302"/>
    </location>
</feature>
<dbReference type="GeneID" id="80897804"/>
<dbReference type="Proteomes" id="UP001144673">
    <property type="component" value="Chromosome 5"/>
</dbReference>
<dbReference type="Pfam" id="PF20684">
    <property type="entry name" value="Fung_rhodopsin"/>
    <property type="match status" value="1"/>
</dbReference>
<feature type="transmembrane region" description="Helical" evidence="7">
    <location>
        <begin position="205"/>
        <end position="223"/>
    </location>
</feature>
<accession>A0A9W8QEL5</accession>
<evidence type="ECO:0000256" key="2">
    <source>
        <dbReference type="ARBA" id="ARBA00022692"/>
    </source>
</evidence>
<evidence type="ECO:0000256" key="7">
    <source>
        <dbReference type="SAM" id="Phobius"/>
    </source>
</evidence>
<evidence type="ECO:0000256" key="5">
    <source>
        <dbReference type="ARBA" id="ARBA00038359"/>
    </source>
</evidence>
<reference evidence="9" key="1">
    <citation type="journal article" date="2023" name="Access Microbiol">
        <title>De-novo genome assembly for Akanthomyces muscarius, a biocontrol agent of insect agricultural pests.</title>
        <authorList>
            <person name="Erdos Z."/>
            <person name="Studholme D.J."/>
            <person name="Raymond B."/>
            <person name="Sharma M."/>
        </authorList>
    </citation>
    <scope>NUCLEOTIDE SEQUENCE</scope>
    <source>
        <strain evidence="9">Ve6</strain>
    </source>
</reference>
<evidence type="ECO:0000313" key="9">
    <source>
        <dbReference type="EMBL" id="KAJ4154185.1"/>
    </source>
</evidence>
<dbReference type="AlphaFoldDB" id="A0A9W8QEL5"/>
<sequence>MALNLTETRAPKIFAVNLVFGILTILIVLLRTYTRAVIVKSFGLDDWIMILATMFYVVYTFCSSYGAYFGTGQHMANLSPENSKNAMMYWWFCYLFYILTMICSKLSFAWFLLRITTAKIHSWIIYGASMVTVLAGIAFFFVTLFQCRPISYYWDKSQSGKCFEMGAVMVVAYLYSAFSVITDFTFAALPGFVIWSLHMAKRTKIALIILIAMGCIACSAIIVRLAYLSTLRDPDFLWATTDVVIWTSIEMGLAISAASLATLRPLVRTIGWKLGVTQLPKSPTRTFHSNGVTPATTTSNEGRPQPPDNNVYIMSGFSRELTYPKLNAIEKFGTRSTAYTELSKGTDFIVYSPRT</sequence>
<keyword evidence="2 7" id="KW-0812">Transmembrane</keyword>
<dbReference type="InterPro" id="IPR049326">
    <property type="entry name" value="Rhodopsin_dom_fungi"/>
</dbReference>
<feature type="domain" description="Rhodopsin" evidence="8">
    <location>
        <begin position="30"/>
        <end position="268"/>
    </location>
</feature>
<keyword evidence="4 7" id="KW-0472">Membrane</keyword>
<feature type="region of interest" description="Disordered" evidence="6">
    <location>
        <begin position="287"/>
        <end position="308"/>
    </location>
</feature>
<keyword evidence="3 7" id="KW-1133">Transmembrane helix</keyword>
<gene>
    <name evidence="9" type="ORF">LMH87_010645</name>
</gene>
<proteinExistence type="inferred from homology"/>
<feature type="transmembrane region" description="Helical" evidence="7">
    <location>
        <begin position="88"/>
        <end position="111"/>
    </location>
</feature>
<evidence type="ECO:0000256" key="6">
    <source>
        <dbReference type="SAM" id="MobiDB-lite"/>
    </source>
</evidence>
<feature type="transmembrane region" description="Helical" evidence="7">
    <location>
        <begin position="46"/>
        <end position="68"/>
    </location>
</feature>
<feature type="transmembrane region" description="Helical" evidence="7">
    <location>
        <begin position="165"/>
        <end position="193"/>
    </location>
</feature>
<protein>
    <recommendedName>
        <fullName evidence="8">Rhodopsin domain-containing protein</fullName>
    </recommendedName>
</protein>
<dbReference type="InterPro" id="IPR052337">
    <property type="entry name" value="SAT4-like"/>
</dbReference>
<comment type="subcellular location">
    <subcellularLocation>
        <location evidence="1">Membrane</location>
        <topology evidence="1">Multi-pass membrane protein</topology>
    </subcellularLocation>
</comment>
<dbReference type="PANTHER" id="PTHR33048">
    <property type="entry name" value="PTH11-LIKE INTEGRAL MEMBRANE PROTEIN (AFU_ORTHOLOGUE AFUA_5G11245)"/>
    <property type="match status" value="1"/>
</dbReference>
<evidence type="ECO:0000256" key="4">
    <source>
        <dbReference type="ARBA" id="ARBA00023136"/>
    </source>
</evidence>
<dbReference type="KEGG" id="amus:LMH87_010645"/>